<reference evidence="1 2" key="1">
    <citation type="submission" date="2016-03" db="EMBL/GenBank/DDBJ databases">
        <title>Comparative genomics of the ectomycorrhizal sister species Rhizopogon vinicolor and Rhizopogon vesiculosus (Basidiomycota: Boletales) reveals a divergence of the mating type B locus.</title>
        <authorList>
            <person name="Mujic A.B."/>
            <person name="Kuo A."/>
            <person name="Tritt A."/>
            <person name="Lipzen A."/>
            <person name="Chen C."/>
            <person name="Johnson J."/>
            <person name="Sharma A."/>
            <person name="Barry K."/>
            <person name="Grigoriev I.V."/>
            <person name="Spatafora J.W."/>
        </authorList>
    </citation>
    <scope>NUCLEOTIDE SEQUENCE [LARGE SCALE GENOMIC DNA]</scope>
    <source>
        <strain evidence="1 2">AM-OR11-056</strain>
    </source>
</reference>
<evidence type="ECO:0000313" key="2">
    <source>
        <dbReference type="Proteomes" id="UP000183567"/>
    </source>
</evidence>
<comment type="caution">
    <text evidence="1">The sequence shown here is derived from an EMBL/GenBank/DDBJ whole genome shotgun (WGS) entry which is preliminary data.</text>
</comment>
<evidence type="ECO:0000313" key="1">
    <source>
        <dbReference type="EMBL" id="OJA07862.1"/>
    </source>
</evidence>
<sequence length="86" mass="9514">MAYNISIVERDQNTFNGALPACTSPASFVQYEDCVQGFDASLLALMKRLNLAMKVMEGDESAVDDFAVQLLWTLGMKFTPRLMSVS</sequence>
<protein>
    <submittedName>
        <fullName evidence="1">Uncharacterized protein</fullName>
    </submittedName>
</protein>
<accession>A0A1J8PF35</accession>
<name>A0A1J8PF35_9AGAM</name>
<dbReference type="EMBL" id="LVVM01006519">
    <property type="protein sequence ID" value="OJA07862.1"/>
    <property type="molecule type" value="Genomic_DNA"/>
</dbReference>
<organism evidence="1 2">
    <name type="scientific">Rhizopogon vesiculosus</name>
    <dbReference type="NCBI Taxonomy" id="180088"/>
    <lineage>
        <taxon>Eukaryota</taxon>
        <taxon>Fungi</taxon>
        <taxon>Dikarya</taxon>
        <taxon>Basidiomycota</taxon>
        <taxon>Agaricomycotina</taxon>
        <taxon>Agaricomycetes</taxon>
        <taxon>Agaricomycetidae</taxon>
        <taxon>Boletales</taxon>
        <taxon>Suillineae</taxon>
        <taxon>Rhizopogonaceae</taxon>
        <taxon>Rhizopogon</taxon>
    </lineage>
</organism>
<keyword evidence="2" id="KW-1185">Reference proteome</keyword>
<gene>
    <name evidence="1" type="ORF">AZE42_07892</name>
</gene>
<dbReference type="AlphaFoldDB" id="A0A1J8PF35"/>
<dbReference type="Proteomes" id="UP000183567">
    <property type="component" value="Unassembled WGS sequence"/>
</dbReference>
<dbReference type="OrthoDB" id="3258141at2759"/>
<proteinExistence type="predicted"/>